<evidence type="ECO:0000256" key="1">
    <source>
        <dbReference type="SAM" id="Phobius"/>
    </source>
</evidence>
<keyword evidence="1" id="KW-1133">Transmembrane helix</keyword>
<keyword evidence="1" id="KW-0472">Membrane</keyword>
<reference evidence="2" key="1">
    <citation type="journal article" date="2015" name="Nature">
        <title>Complex archaea that bridge the gap between prokaryotes and eukaryotes.</title>
        <authorList>
            <person name="Spang A."/>
            <person name="Saw J.H."/>
            <person name="Jorgensen S.L."/>
            <person name="Zaremba-Niedzwiedzka K."/>
            <person name="Martijn J."/>
            <person name="Lind A.E."/>
            <person name="van Eijk R."/>
            <person name="Schleper C."/>
            <person name="Guy L."/>
            <person name="Ettema T.J."/>
        </authorList>
    </citation>
    <scope>NUCLEOTIDE SEQUENCE</scope>
</reference>
<name>A0A0F9Q255_9ZZZZ</name>
<proteinExistence type="predicted"/>
<comment type="caution">
    <text evidence="2">The sequence shown here is derived from an EMBL/GenBank/DDBJ whole genome shotgun (WGS) entry which is preliminary data.</text>
</comment>
<protein>
    <submittedName>
        <fullName evidence="2">Uncharacterized protein</fullName>
    </submittedName>
</protein>
<dbReference type="AlphaFoldDB" id="A0A0F9Q255"/>
<accession>A0A0F9Q255</accession>
<evidence type="ECO:0000313" key="2">
    <source>
        <dbReference type="EMBL" id="KKN07306.1"/>
    </source>
</evidence>
<keyword evidence="1" id="KW-0812">Transmembrane</keyword>
<organism evidence="2">
    <name type="scientific">marine sediment metagenome</name>
    <dbReference type="NCBI Taxonomy" id="412755"/>
    <lineage>
        <taxon>unclassified sequences</taxon>
        <taxon>metagenomes</taxon>
        <taxon>ecological metagenomes</taxon>
    </lineage>
</organism>
<feature type="transmembrane region" description="Helical" evidence="1">
    <location>
        <begin position="360"/>
        <end position="378"/>
    </location>
</feature>
<sequence>MIKRKYLILPLLLILSINFTFHFSSILFFKEDIVITDSPKSQNVLDNPPFSNDSPFNIKIPQNAAIDSSTDNYVNAITDSFTDMLVVAVGNWSVPVFFADSFTTIYDVTITDPEWGFIMEDIPIPDNAAPDPEEDGHLCIIDESTGVEYDFWQGEKQGNTWSASWGNSISIYSTGTYPWGAGARASGFALTAGLILPNEFEQGIIDHALVFSLDPTLVRQGGPILPATDSDGYSTDPLAPPEGARLQLDPSINLDNRNLTPSEKIIAKALQEYGMILGDIGGGSPEIYAANPIGETGDWEEFLSVDSGGLVYLFENKISITEFRVLKMGSQYPNPPSDPWEDEPLPPYEIYTTSQESIPGYNILFLFSMISIISVISLKKLKKT</sequence>
<dbReference type="EMBL" id="LAZR01004584">
    <property type="protein sequence ID" value="KKN07306.1"/>
    <property type="molecule type" value="Genomic_DNA"/>
</dbReference>
<gene>
    <name evidence="2" type="ORF">LCGC14_1068450</name>
</gene>